<dbReference type="EMBL" id="BARU01038373">
    <property type="protein sequence ID" value="GAH83980.1"/>
    <property type="molecule type" value="Genomic_DNA"/>
</dbReference>
<dbReference type="InterPro" id="IPR029753">
    <property type="entry name" value="D-isomer_DH_CS"/>
</dbReference>
<dbReference type="InterPro" id="IPR006140">
    <property type="entry name" value="D-isomer_DH_NAD-bd"/>
</dbReference>
<evidence type="ECO:0000256" key="2">
    <source>
        <dbReference type="ARBA" id="ARBA00023002"/>
    </source>
</evidence>
<dbReference type="PANTHER" id="PTHR42938:SF47">
    <property type="entry name" value="HYDROXYPYRUVATE REDUCTASE"/>
    <property type="match status" value="1"/>
</dbReference>
<accession>X1JRF2</accession>
<dbReference type="Pfam" id="PF02826">
    <property type="entry name" value="2-Hacid_dh_C"/>
    <property type="match status" value="1"/>
</dbReference>
<evidence type="ECO:0000256" key="3">
    <source>
        <dbReference type="ARBA" id="ARBA00023027"/>
    </source>
</evidence>
<evidence type="ECO:0000259" key="4">
    <source>
        <dbReference type="Pfam" id="PF02826"/>
    </source>
</evidence>
<dbReference type="SUPFAM" id="SSF51735">
    <property type="entry name" value="NAD(P)-binding Rossmann-fold domains"/>
    <property type="match status" value="1"/>
</dbReference>
<dbReference type="GO" id="GO:0016616">
    <property type="term" value="F:oxidoreductase activity, acting on the CH-OH group of donors, NAD or NADP as acceptor"/>
    <property type="evidence" value="ECO:0007669"/>
    <property type="project" value="InterPro"/>
</dbReference>
<comment type="caution">
    <text evidence="5">The sequence shown here is derived from an EMBL/GenBank/DDBJ whole genome shotgun (WGS) entry which is preliminary data.</text>
</comment>
<dbReference type="PANTHER" id="PTHR42938">
    <property type="entry name" value="FORMATE DEHYDROGENASE 1"/>
    <property type="match status" value="1"/>
</dbReference>
<keyword evidence="3" id="KW-0520">NAD</keyword>
<keyword evidence="2" id="KW-0560">Oxidoreductase</keyword>
<dbReference type="PROSITE" id="PS00671">
    <property type="entry name" value="D_2_HYDROXYACID_DH_3"/>
    <property type="match status" value="1"/>
</dbReference>
<proteinExistence type="inferred from homology"/>
<protein>
    <recommendedName>
        <fullName evidence="4">D-isomer specific 2-hydroxyacid dehydrogenase NAD-binding domain-containing protein</fullName>
    </recommendedName>
</protein>
<reference evidence="5" key="1">
    <citation type="journal article" date="2014" name="Front. Microbiol.">
        <title>High frequency of phylogenetically diverse reductive dehalogenase-homologous genes in deep subseafloor sedimentary metagenomes.</title>
        <authorList>
            <person name="Kawai M."/>
            <person name="Futagami T."/>
            <person name="Toyoda A."/>
            <person name="Takaki Y."/>
            <person name="Nishi S."/>
            <person name="Hori S."/>
            <person name="Arai W."/>
            <person name="Tsubouchi T."/>
            <person name="Morono Y."/>
            <person name="Uchiyama I."/>
            <person name="Ito T."/>
            <person name="Fujiyama A."/>
            <person name="Inagaki F."/>
            <person name="Takami H."/>
        </authorList>
    </citation>
    <scope>NUCLEOTIDE SEQUENCE</scope>
    <source>
        <strain evidence="5">Expedition CK06-06</strain>
    </source>
</reference>
<dbReference type="AlphaFoldDB" id="X1JRF2"/>
<dbReference type="FunFam" id="3.40.50.720:FF:000021">
    <property type="entry name" value="D-3-phosphoglycerate dehydrogenase"/>
    <property type="match status" value="1"/>
</dbReference>
<dbReference type="SUPFAM" id="SSF52283">
    <property type="entry name" value="Formate/glycerate dehydrogenase catalytic domain-like"/>
    <property type="match status" value="1"/>
</dbReference>
<feature type="domain" description="D-isomer specific 2-hydroxyacid dehydrogenase NAD-binding" evidence="4">
    <location>
        <begin position="70"/>
        <end position="245"/>
    </location>
</feature>
<feature type="non-terminal residue" evidence="5">
    <location>
        <position position="245"/>
    </location>
</feature>
<evidence type="ECO:0000256" key="1">
    <source>
        <dbReference type="ARBA" id="ARBA00005854"/>
    </source>
</evidence>
<feature type="non-terminal residue" evidence="5">
    <location>
        <position position="1"/>
    </location>
</feature>
<evidence type="ECO:0000313" key="5">
    <source>
        <dbReference type="EMBL" id="GAH83980.1"/>
    </source>
</evidence>
<comment type="similarity">
    <text evidence="1">Belongs to the D-isomer specific 2-hydroxyacid dehydrogenase family.</text>
</comment>
<dbReference type="InterPro" id="IPR036291">
    <property type="entry name" value="NAD(P)-bd_dom_sf"/>
</dbReference>
<gene>
    <name evidence="5" type="ORF">S03H2_59662</name>
</gene>
<sequence>AGIIGEYDGLIIRSGTKVTARVLANPGKLKAIARAGVGVDNIDIPEATRKGILVMNTPGGNTLSAAEHTLALMLSMSRNVVPACDSLKGGAWDRKKYMGNQLNGKVLGLIGLGRIGMAVAKMATGFNMKILGYDPFAAPADAEKLGIEITEELERIFKEADYISVHVPINEQTLNMIGTEQIKMMKPTVRLVNCARGGIINEDALYDALSKNAIAGAALDVYPTEPPGNTRFTEFENCIVTPHLG</sequence>
<dbReference type="Gene3D" id="3.40.50.720">
    <property type="entry name" value="NAD(P)-binding Rossmann-like Domain"/>
    <property type="match status" value="2"/>
</dbReference>
<organism evidence="5">
    <name type="scientific">marine sediment metagenome</name>
    <dbReference type="NCBI Taxonomy" id="412755"/>
    <lineage>
        <taxon>unclassified sequences</taxon>
        <taxon>metagenomes</taxon>
        <taxon>ecological metagenomes</taxon>
    </lineage>
</organism>
<name>X1JRF2_9ZZZZ</name>
<dbReference type="CDD" id="cd12173">
    <property type="entry name" value="PGDH_4"/>
    <property type="match status" value="1"/>
</dbReference>
<dbReference type="GO" id="GO:0051287">
    <property type="term" value="F:NAD binding"/>
    <property type="evidence" value="ECO:0007669"/>
    <property type="project" value="InterPro"/>
</dbReference>